<name>A0A939K4K8_9BACT</name>
<dbReference type="EMBL" id="JAFMYV010000010">
    <property type="protein sequence ID" value="MBO0938529.1"/>
    <property type="molecule type" value="Genomic_DNA"/>
</dbReference>
<evidence type="ECO:0000313" key="2">
    <source>
        <dbReference type="Proteomes" id="UP000664034"/>
    </source>
</evidence>
<dbReference type="Proteomes" id="UP000664034">
    <property type="component" value="Unassembled WGS sequence"/>
</dbReference>
<accession>A0A939K4K8</accession>
<evidence type="ECO:0000313" key="1">
    <source>
        <dbReference type="EMBL" id="MBO0938529.1"/>
    </source>
</evidence>
<protein>
    <submittedName>
        <fullName evidence="1">Uncharacterized protein</fullName>
    </submittedName>
</protein>
<proteinExistence type="predicted"/>
<reference evidence="1" key="1">
    <citation type="submission" date="2021-03" db="EMBL/GenBank/DDBJ databases">
        <title>Fibrella sp. HMF5335 genome sequencing and assembly.</title>
        <authorList>
            <person name="Kang H."/>
            <person name="Kim H."/>
            <person name="Bae S."/>
            <person name="Joh K."/>
        </authorList>
    </citation>
    <scope>NUCLEOTIDE SEQUENCE</scope>
    <source>
        <strain evidence="1">HMF5335</strain>
    </source>
</reference>
<dbReference type="AlphaFoldDB" id="A0A939K4K8"/>
<comment type="caution">
    <text evidence="1">The sequence shown here is derived from an EMBL/GenBank/DDBJ whole genome shotgun (WGS) entry which is preliminary data.</text>
</comment>
<sequence>MKQAMETKPKVHDLGKAIQRMKADKEAINKRLDEHGTLKNFTGVKIIQPPKLPAEQ</sequence>
<keyword evidence="2" id="KW-1185">Reference proteome</keyword>
<dbReference type="RefSeq" id="WP_207366072.1">
    <property type="nucleotide sequence ID" value="NZ_JAFMYV010000010.1"/>
</dbReference>
<gene>
    <name evidence="1" type="ORF">J2I47_18400</name>
</gene>
<organism evidence="1 2">
    <name type="scientific">Fibrella rubiginis</name>
    <dbReference type="NCBI Taxonomy" id="2817060"/>
    <lineage>
        <taxon>Bacteria</taxon>
        <taxon>Pseudomonadati</taxon>
        <taxon>Bacteroidota</taxon>
        <taxon>Cytophagia</taxon>
        <taxon>Cytophagales</taxon>
        <taxon>Spirosomataceae</taxon>
        <taxon>Fibrella</taxon>
    </lineage>
</organism>